<dbReference type="EMBL" id="BRXZ01003229">
    <property type="protein sequence ID" value="GMH50320.1"/>
    <property type="molecule type" value="Genomic_DNA"/>
</dbReference>
<evidence type="ECO:0000313" key="2">
    <source>
        <dbReference type="EMBL" id="GMH50320.1"/>
    </source>
</evidence>
<dbReference type="Gene3D" id="3.90.70.10">
    <property type="entry name" value="Cysteine proteinases"/>
    <property type="match status" value="1"/>
</dbReference>
<proteinExistence type="predicted"/>
<evidence type="ECO:0000313" key="3">
    <source>
        <dbReference type="Proteomes" id="UP001165082"/>
    </source>
</evidence>
<dbReference type="InterPro" id="IPR038765">
    <property type="entry name" value="Papain-like_cys_pep_sf"/>
</dbReference>
<dbReference type="Proteomes" id="UP001165082">
    <property type="component" value="Unassembled WGS sequence"/>
</dbReference>
<feature type="region of interest" description="Disordered" evidence="1">
    <location>
        <begin position="1"/>
        <end position="25"/>
    </location>
</feature>
<keyword evidence="3" id="KW-1185">Reference proteome</keyword>
<feature type="non-terminal residue" evidence="2">
    <location>
        <position position="1"/>
    </location>
</feature>
<dbReference type="SUPFAM" id="SSF54001">
    <property type="entry name" value="Cysteine proteinases"/>
    <property type="match status" value="1"/>
</dbReference>
<comment type="caution">
    <text evidence="2">The sequence shown here is derived from an EMBL/GenBank/DDBJ whole genome shotgun (WGS) entry which is preliminary data.</text>
</comment>
<sequence>ASPTASPTASLTGSPTASPTASAVDVWGDVPPSHFSWSDSRDMRRYIMTRNDTFPLLPSAPQASEGLQNDNQSPLTALFRTFNRGGCEVKTAASITNMLSMRATLALFDGPAVSGMSLQYMGYGLRVGVNELILCFGIYSAEEAVEVALSDNLAYSRYPACTLDIEPSVVLNHGEMFGLQTMLNDNLVNVGVFEVAPYAFGDFSFRDDYFPALLPRTNTCANQITSPRKLKMENTVVVDGASKMINITGTVSNLALQGEIYGNGPVFITFFAGETFATLSPNEVYIHDATIPSTVKVAVTVLGWVDDESPGSSERVWIVMNTEATWGDSNIGMIRWTTLQQRDVSEIFQVVTAKARWEGV</sequence>
<organism evidence="2 3">
    <name type="scientific">Triparma retinervis</name>
    <dbReference type="NCBI Taxonomy" id="2557542"/>
    <lineage>
        <taxon>Eukaryota</taxon>
        <taxon>Sar</taxon>
        <taxon>Stramenopiles</taxon>
        <taxon>Ochrophyta</taxon>
        <taxon>Bolidophyceae</taxon>
        <taxon>Parmales</taxon>
        <taxon>Triparmaceae</taxon>
        <taxon>Triparma</taxon>
    </lineage>
</organism>
<evidence type="ECO:0000256" key="1">
    <source>
        <dbReference type="SAM" id="MobiDB-lite"/>
    </source>
</evidence>
<dbReference type="AlphaFoldDB" id="A0A9W6ZHW2"/>
<feature type="compositionally biased region" description="Polar residues" evidence="1">
    <location>
        <begin position="1"/>
        <end position="21"/>
    </location>
</feature>
<gene>
    <name evidence="2" type="ORF">TrRE_jg10738</name>
</gene>
<dbReference type="OrthoDB" id="10469249at2759"/>
<name>A0A9W6ZHW2_9STRA</name>
<protein>
    <submittedName>
        <fullName evidence="2">Uncharacterized protein</fullName>
    </submittedName>
</protein>
<accession>A0A9W6ZHW2</accession>
<reference evidence="2" key="1">
    <citation type="submission" date="2022-07" db="EMBL/GenBank/DDBJ databases">
        <title>Genome analysis of Parmales, a sister group of diatoms, reveals the evolutionary specialization of diatoms from phago-mixotrophs to photoautotrophs.</title>
        <authorList>
            <person name="Ban H."/>
            <person name="Sato S."/>
            <person name="Yoshikawa S."/>
            <person name="Kazumasa Y."/>
            <person name="Nakamura Y."/>
            <person name="Ichinomiya M."/>
            <person name="Saitoh K."/>
            <person name="Sato N."/>
            <person name="Blanc-Mathieu R."/>
            <person name="Endo H."/>
            <person name="Kuwata A."/>
            <person name="Ogata H."/>
        </authorList>
    </citation>
    <scope>NUCLEOTIDE SEQUENCE</scope>
</reference>